<sequence>MLFKKSNNQEEYELVPQSTTPPNNTRLSNPPPPSDSVNEASPKSSSDSDASRVLDSLEDQVDGFEEDIGFKSVFSTYQGNSNSLSKKSCMTFLGTGLLLWIASLIFYSHFSASKAISNLRWHTDLHLQGYNVTLNPYKVDNKNLTMDLYRKNWGVSYRIPVTWLSPKQYPRTGGVENSRLYLTRGAKGSFIIKSIDSEKSHVLFESPKFAYKNTFFSIEEVYLNPAHPYNENTYHIVVTDRQEQWRQSSFSVYWKYSTVIGDFTPIQPKISGSDSIEKLHFVEFSPSGDKIVFGHNHDLYIQDLETDDITQLTTSGSPDIFHGKTDWVYEEEVTGSDRLVWWAPNGETLIYASLNDTLVPSFKLDYYVKNPSQVGATYEPPQTDFPGQYKSQSLVKYPKPGTPNPVFSITAVNVKNMDSTPVFLENQPQEPVFYRGAWIDNSSFLVSTSDRTSEVLTTVLISTNGESKTIQTLNTSQSYGGWVEKMSPPCIIPGKGYVDKVVVDGFVHLAHYASVTDTNPNYLTKSTGWEVTKDSPIVYNSDDNRVYFVATIRSSMDAHLMAVDLGGGDPIPVTDTSKDGSYEVHFSDGGRLLNLVYLGPGPSWQRLVPVAELGTEGSGEKFSFSGRNPINLYDQTQTQLSKTNLPTRNFRSVKIGTYQDGSSLSVNLMEIFPPNFDPKKQHPLLVHAYGGPGSQQVQKGDQFGFLDVISASLNAVILVIDPRGTQGQGWKFKTYARHNIGYYEPRDILTVVSEYISVNKAFLDSTRTAMWGWSYGAFVTLKVLELDAGKTIRYGMAVAPVTNWMFYDSIYTERYLGSPTLSGYPNSTQVTDFANFKNCARFLLVHGTSDDNVHFQNSAWLVDKLNINGVENYDLHYFPDNDHSIHYHNGDTIVYDKLFSWLQNAFEGVFDQMHR</sequence>
<evidence type="ECO:0000256" key="5">
    <source>
        <dbReference type="ARBA" id="ARBA00022825"/>
    </source>
</evidence>
<accession>A5DLE9</accession>
<dbReference type="PANTHER" id="PTHR11731">
    <property type="entry name" value="PROTEASE FAMILY S9B,C DIPEPTIDYL-PEPTIDASE IV-RELATED"/>
    <property type="match status" value="1"/>
</dbReference>
<dbReference type="InterPro" id="IPR029058">
    <property type="entry name" value="AB_hydrolase_fold"/>
</dbReference>
<dbReference type="GO" id="GO:0005886">
    <property type="term" value="C:plasma membrane"/>
    <property type="evidence" value="ECO:0007669"/>
    <property type="project" value="TreeGrafter"/>
</dbReference>
<dbReference type="OMA" id="NFTQRYL"/>
<dbReference type="GO" id="GO:0004177">
    <property type="term" value="F:aminopeptidase activity"/>
    <property type="evidence" value="ECO:0007669"/>
    <property type="project" value="UniProtKB-KW"/>
</dbReference>
<comment type="similarity">
    <text evidence="1">Belongs to the peptidase S9B family.</text>
</comment>
<dbReference type="Pfam" id="PF00326">
    <property type="entry name" value="Peptidase_S9"/>
    <property type="match status" value="1"/>
</dbReference>
<dbReference type="GeneID" id="5125388"/>
<keyword evidence="2" id="KW-0031">Aminopeptidase</keyword>
<dbReference type="Proteomes" id="UP000001997">
    <property type="component" value="Unassembled WGS sequence"/>
</dbReference>
<feature type="transmembrane region" description="Helical" evidence="8">
    <location>
        <begin position="90"/>
        <end position="110"/>
    </location>
</feature>
<dbReference type="ESTHER" id="picgu-a5dle9">
    <property type="family name" value="DPP4N_Peptidase_S9"/>
</dbReference>
<dbReference type="STRING" id="294746.A5DLE9"/>
<dbReference type="InParanoid" id="A5DLE9"/>
<evidence type="ECO:0000259" key="9">
    <source>
        <dbReference type="Pfam" id="PF00326"/>
    </source>
</evidence>
<dbReference type="SUPFAM" id="SSF53474">
    <property type="entry name" value="alpha/beta-Hydrolases"/>
    <property type="match status" value="1"/>
</dbReference>
<evidence type="ECO:0000256" key="3">
    <source>
        <dbReference type="ARBA" id="ARBA00022670"/>
    </source>
</evidence>
<dbReference type="MEROPS" id="S09.005"/>
<dbReference type="eggNOG" id="KOG2100">
    <property type="taxonomic scope" value="Eukaryota"/>
</dbReference>
<dbReference type="SUPFAM" id="SSF82171">
    <property type="entry name" value="DPP6 N-terminal domain-like"/>
    <property type="match status" value="1"/>
</dbReference>
<keyword evidence="12" id="KW-1185">Reference proteome</keyword>
<dbReference type="InterPro" id="IPR050278">
    <property type="entry name" value="Serine_Prot_S9B/DPPIV"/>
</dbReference>
<evidence type="ECO:0000256" key="6">
    <source>
        <dbReference type="ARBA" id="ARBA00023180"/>
    </source>
</evidence>
<proteinExistence type="inferred from homology"/>
<dbReference type="Gene3D" id="2.140.10.30">
    <property type="entry name" value="Dipeptidylpeptidase IV, N-terminal domain"/>
    <property type="match status" value="1"/>
</dbReference>
<keyword evidence="6" id="KW-0325">Glycoprotein</keyword>
<evidence type="ECO:0000259" key="10">
    <source>
        <dbReference type="Pfam" id="PF00930"/>
    </source>
</evidence>
<feature type="domain" description="Dipeptidylpeptidase IV N-terminal" evidence="10">
    <location>
        <begin position="233"/>
        <end position="602"/>
    </location>
</feature>
<evidence type="ECO:0000313" key="12">
    <source>
        <dbReference type="Proteomes" id="UP000001997"/>
    </source>
</evidence>
<reference evidence="11 12" key="1">
    <citation type="journal article" date="2009" name="Nature">
        <title>Evolution of pathogenicity and sexual reproduction in eight Candida genomes.</title>
        <authorList>
            <person name="Butler G."/>
            <person name="Rasmussen M.D."/>
            <person name="Lin M.F."/>
            <person name="Santos M.A."/>
            <person name="Sakthikumar S."/>
            <person name="Munro C.A."/>
            <person name="Rheinbay E."/>
            <person name="Grabherr M."/>
            <person name="Forche A."/>
            <person name="Reedy J.L."/>
            <person name="Agrafioti I."/>
            <person name="Arnaud M.B."/>
            <person name="Bates S."/>
            <person name="Brown A.J."/>
            <person name="Brunke S."/>
            <person name="Costanzo M.C."/>
            <person name="Fitzpatrick D.A."/>
            <person name="de Groot P.W."/>
            <person name="Harris D."/>
            <person name="Hoyer L.L."/>
            <person name="Hube B."/>
            <person name="Klis F.M."/>
            <person name="Kodira C."/>
            <person name="Lennard N."/>
            <person name="Logue M.E."/>
            <person name="Martin R."/>
            <person name="Neiman A.M."/>
            <person name="Nikolaou E."/>
            <person name="Quail M.A."/>
            <person name="Quinn J."/>
            <person name="Santos M.C."/>
            <person name="Schmitzberger F.F."/>
            <person name="Sherlock G."/>
            <person name="Shah P."/>
            <person name="Silverstein K.A."/>
            <person name="Skrzypek M.S."/>
            <person name="Soll D."/>
            <person name="Staggs R."/>
            <person name="Stansfield I."/>
            <person name="Stumpf M.P."/>
            <person name="Sudbery P.E."/>
            <person name="Srikantha T."/>
            <person name="Zeng Q."/>
            <person name="Berman J."/>
            <person name="Berriman M."/>
            <person name="Heitman J."/>
            <person name="Gow N.A."/>
            <person name="Lorenz M.C."/>
            <person name="Birren B.W."/>
            <person name="Kellis M."/>
            <person name="Cuomo C.A."/>
        </authorList>
    </citation>
    <scope>NUCLEOTIDE SEQUENCE [LARGE SCALE GENOMIC DNA]</scope>
    <source>
        <strain evidence="12">ATCC 6260 / CBS 566 / DSM 6381 / JCM 1539 / NBRC 10279 / NRRL Y-324</strain>
    </source>
</reference>
<evidence type="ECO:0008006" key="13">
    <source>
        <dbReference type="Google" id="ProtNLM"/>
    </source>
</evidence>
<evidence type="ECO:0000256" key="7">
    <source>
        <dbReference type="SAM" id="MobiDB-lite"/>
    </source>
</evidence>
<keyword evidence="8" id="KW-1133">Transmembrane helix</keyword>
<dbReference type="GO" id="GO:0008239">
    <property type="term" value="F:dipeptidyl-peptidase activity"/>
    <property type="evidence" value="ECO:0007669"/>
    <property type="project" value="TreeGrafter"/>
</dbReference>
<dbReference type="FunFam" id="3.40.50.1820:FF:000003">
    <property type="entry name" value="Dipeptidyl peptidase 4"/>
    <property type="match status" value="1"/>
</dbReference>
<evidence type="ECO:0000256" key="8">
    <source>
        <dbReference type="SAM" id="Phobius"/>
    </source>
</evidence>
<organism evidence="11 12">
    <name type="scientific">Meyerozyma guilliermondii (strain ATCC 6260 / CBS 566 / DSM 6381 / JCM 1539 / NBRC 10279 / NRRL Y-324)</name>
    <name type="common">Yeast</name>
    <name type="synonym">Candida guilliermondii</name>
    <dbReference type="NCBI Taxonomy" id="294746"/>
    <lineage>
        <taxon>Eukaryota</taxon>
        <taxon>Fungi</taxon>
        <taxon>Dikarya</taxon>
        <taxon>Ascomycota</taxon>
        <taxon>Saccharomycotina</taxon>
        <taxon>Pichiomycetes</taxon>
        <taxon>Debaryomycetaceae</taxon>
        <taxon>Meyerozyma</taxon>
    </lineage>
</organism>
<keyword evidence="5" id="KW-0720">Serine protease</keyword>
<dbReference type="Pfam" id="PF00930">
    <property type="entry name" value="DPPIV_N"/>
    <property type="match status" value="1"/>
</dbReference>
<evidence type="ECO:0000256" key="4">
    <source>
        <dbReference type="ARBA" id="ARBA00022801"/>
    </source>
</evidence>
<dbReference type="Gene3D" id="3.40.50.1820">
    <property type="entry name" value="alpha/beta hydrolase"/>
    <property type="match status" value="1"/>
</dbReference>
<dbReference type="EMBL" id="CH408159">
    <property type="protein sequence ID" value="EDK40002.2"/>
    <property type="molecule type" value="Genomic_DNA"/>
</dbReference>
<dbReference type="InterPro" id="IPR001375">
    <property type="entry name" value="Peptidase_S9_cat"/>
</dbReference>
<gene>
    <name evidence="11" type="ORF">PGUG_04100</name>
</gene>
<keyword evidence="3" id="KW-0645">Protease</keyword>
<dbReference type="KEGG" id="pgu:PGUG_04100"/>
<dbReference type="AlphaFoldDB" id="A5DLE9"/>
<dbReference type="OrthoDB" id="16520at2759"/>
<evidence type="ECO:0000256" key="1">
    <source>
        <dbReference type="ARBA" id="ARBA00006150"/>
    </source>
</evidence>
<keyword evidence="8" id="KW-0812">Transmembrane</keyword>
<dbReference type="GO" id="GO:0008236">
    <property type="term" value="F:serine-type peptidase activity"/>
    <property type="evidence" value="ECO:0007669"/>
    <property type="project" value="UniProtKB-KW"/>
</dbReference>
<name>A5DLE9_PICGU</name>
<feature type="compositionally biased region" description="Polar residues" evidence="7">
    <location>
        <begin position="16"/>
        <end position="28"/>
    </location>
</feature>
<feature type="region of interest" description="Disordered" evidence="7">
    <location>
        <begin position="1"/>
        <end position="52"/>
    </location>
</feature>
<keyword evidence="4" id="KW-0378">Hydrolase</keyword>
<feature type="compositionally biased region" description="Low complexity" evidence="7">
    <location>
        <begin position="41"/>
        <end position="52"/>
    </location>
</feature>
<evidence type="ECO:0000313" key="11">
    <source>
        <dbReference type="EMBL" id="EDK40002.2"/>
    </source>
</evidence>
<evidence type="ECO:0000256" key="2">
    <source>
        <dbReference type="ARBA" id="ARBA00022438"/>
    </source>
</evidence>
<dbReference type="GO" id="GO:0006508">
    <property type="term" value="P:proteolysis"/>
    <property type="evidence" value="ECO:0007669"/>
    <property type="project" value="UniProtKB-KW"/>
</dbReference>
<dbReference type="PANTHER" id="PTHR11731:SF160">
    <property type="entry name" value="DIPEPTIDYL AMINOPEPTIDASE A"/>
    <property type="match status" value="1"/>
</dbReference>
<keyword evidence="8" id="KW-0472">Membrane</keyword>
<dbReference type="InterPro" id="IPR002469">
    <property type="entry name" value="Peptidase_S9B_N"/>
</dbReference>
<dbReference type="HOGENOM" id="CLU_006105_0_1_1"/>
<feature type="domain" description="Peptidase S9 prolyl oligopeptidase catalytic" evidence="9">
    <location>
        <begin position="709"/>
        <end position="907"/>
    </location>
</feature>
<protein>
    <recommendedName>
        <fullName evidence="13">Dipeptidyl aminopeptidase A</fullName>
    </recommendedName>
</protein>
<dbReference type="RefSeq" id="XP_001483371.2">
    <property type="nucleotide sequence ID" value="XM_001483321.1"/>
</dbReference>